<evidence type="ECO:0000313" key="3">
    <source>
        <dbReference type="Proteomes" id="UP000284842"/>
    </source>
</evidence>
<gene>
    <name evidence="2" type="ORF">CVT24_001329</name>
</gene>
<proteinExistence type="predicted"/>
<feature type="region of interest" description="Disordered" evidence="1">
    <location>
        <begin position="1"/>
        <end position="46"/>
    </location>
</feature>
<evidence type="ECO:0000256" key="1">
    <source>
        <dbReference type="SAM" id="MobiDB-lite"/>
    </source>
</evidence>
<reference evidence="2 3" key="1">
    <citation type="journal article" date="2018" name="Evol. Lett.">
        <title>Horizontal gene cluster transfer increased hallucinogenic mushroom diversity.</title>
        <authorList>
            <person name="Reynolds H.T."/>
            <person name="Vijayakumar V."/>
            <person name="Gluck-Thaler E."/>
            <person name="Korotkin H.B."/>
            <person name="Matheny P.B."/>
            <person name="Slot J.C."/>
        </authorList>
    </citation>
    <scope>NUCLEOTIDE SEQUENCE [LARGE SCALE GENOMIC DNA]</scope>
    <source>
        <strain evidence="2 3">2629</strain>
    </source>
</reference>
<evidence type="ECO:0000313" key="2">
    <source>
        <dbReference type="EMBL" id="PPQ83206.1"/>
    </source>
</evidence>
<dbReference type="AlphaFoldDB" id="A0A409WXK6"/>
<accession>A0A409WXK6</accession>
<feature type="compositionally biased region" description="Polar residues" evidence="1">
    <location>
        <begin position="9"/>
        <end position="19"/>
    </location>
</feature>
<dbReference type="Proteomes" id="UP000284842">
    <property type="component" value="Unassembled WGS sequence"/>
</dbReference>
<organism evidence="2 3">
    <name type="scientific">Panaeolus cyanescens</name>
    <dbReference type="NCBI Taxonomy" id="181874"/>
    <lineage>
        <taxon>Eukaryota</taxon>
        <taxon>Fungi</taxon>
        <taxon>Dikarya</taxon>
        <taxon>Basidiomycota</taxon>
        <taxon>Agaricomycotina</taxon>
        <taxon>Agaricomycetes</taxon>
        <taxon>Agaricomycetidae</taxon>
        <taxon>Agaricales</taxon>
        <taxon>Agaricineae</taxon>
        <taxon>Galeropsidaceae</taxon>
        <taxon>Panaeolus</taxon>
    </lineage>
</organism>
<comment type="caution">
    <text evidence="2">The sequence shown here is derived from an EMBL/GenBank/DDBJ whole genome shotgun (WGS) entry which is preliminary data.</text>
</comment>
<dbReference type="EMBL" id="NHTK01005052">
    <property type="protein sequence ID" value="PPQ83206.1"/>
    <property type="molecule type" value="Genomic_DNA"/>
</dbReference>
<dbReference type="OrthoDB" id="3013185at2759"/>
<protein>
    <submittedName>
        <fullName evidence="2">Uncharacterized protein</fullName>
    </submittedName>
</protein>
<sequence>MADPPMSDNLASRQTPRNVSKSKRALDDDYPKTLTGIEEGEVSSSGITNDDVPTTYILKLKHPNGTAATTDLQLFYEEGEQHGKTGFFCNLCIANNKPKEDAFFTGNVSSRRTHISRNHYEEYLAGCKEKNIQANTVKPGRAEEQLFPSALSNLKIRLMGPVIRPLM</sequence>
<dbReference type="InParanoid" id="A0A409WXK6"/>
<keyword evidence="3" id="KW-1185">Reference proteome</keyword>
<name>A0A409WXK6_9AGAR</name>